<dbReference type="Pfam" id="PF14143">
    <property type="entry name" value="YrhC"/>
    <property type="match status" value="1"/>
</dbReference>
<protein>
    <recommendedName>
        <fullName evidence="3">Group-specific protein</fullName>
    </recommendedName>
</protein>
<gene>
    <name evidence="1" type="ORF">CN491_13945</name>
</gene>
<comment type="caution">
    <text evidence="1">The sequence shown here is derived from an EMBL/GenBank/DDBJ whole genome shotgun (WGS) entry which is preliminary data.</text>
</comment>
<organism evidence="1 2">
    <name type="scientific">Bacillus cereus</name>
    <dbReference type="NCBI Taxonomy" id="1396"/>
    <lineage>
        <taxon>Bacteria</taxon>
        <taxon>Bacillati</taxon>
        <taxon>Bacillota</taxon>
        <taxon>Bacilli</taxon>
        <taxon>Bacillales</taxon>
        <taxon>Bacillaceae</taxon>
        <taxon>Bacillus</taxon>
        <taxon>Bacillus cereus group</taxon>
    </lineage>
</organism>
<proteinExistence type="predicted"/>
<dbReference type="Proteomes" id="UP000220900">
    <property type="component" value="Unassembled WGS sequence"/>
</dbReference>
<accession>A0A2A8LQN6</accession>
<name>A0A2A8LQN6_BACCE</name>
<evidence type="ECO:0008006" key="3">
    <source>
        <dbReference type="Google" id="ProtNLM"/>
    </source>
</evidence>
<evidence type="ECO:0000313" key="2">
    <source>
        <dbReference type="Proteomes" id="UP000220900"/>
    </source>
</evidence>
<dbReference type="EMBL" id="NTZF01000009">
    <property type="protein sequence ID" value="PES95956.1"/>
    <property type="molecule type" value="Genomic_DNA"/>
</dbReference>
<reference evidence="1 2" key="1">
    <citation type="submission" date="2017-09" db="EMBL/GenBank/DDBJ databases">
        <title>Large-scale bioinformatics analysis of Bacillus genomes uncovers conserved roles of natural products in bacterial physiology.</title>
        <authorList>
            <consortium name="Agbiome Team Llc"/>
            <person name="Bleich R.M."/>
            <person name="Grubbs K.J."/>
            <person name="Santa Maria K.C."/>
            <person name="Allen S.E."/>
            <person name="Farag S."/>
            <person name="Shank E.A."/>
            <person name="Bowers A."/>
        </authorList>
    </citation>
    <scope>NUCLEOTIDE SEQUENCE [LARGE SCALE GENOMIC DNA]</scope>
    <source>
        <strain evidence="1 2">AFS002368</strain>
    </source>
</reference>
<sequence>MENISLTGCIYLSLSLIEYDTVKWRSENIMKELQGKIEDYTRFGQILLAVSTLLMVGLLIPNGAKETIQSFVMMGSIVIFLSLSFFFFQRVKVIRNQLEENECE</sequence>
<dbReference type="AlphaFoldDB" id="A0A2A8LQN6"/>
<evidence type="ECO:0000313" key="1">
    <source>
        <dbReference type="EMBL" id="PES95956.1"/>
    </source>
</evidence>
<dbReference type="InterPro" id="IPR025418">
    <property type="entry name" value="YrhC-like"/>
</dbReference>